<organism evidence="13 14">
    <name type="scientific">Candidatus Uhrbacteria bacterium GW2011_GWC2_53_7</name>
    <dbReference type="NCBI Taxonomy" id="1618986"/>
    <lineage>
        <taxon>Bacteria</taxon>
        <taxon>Candidatus Uhriibacteriota</taxon>
    </lineage>
</organism>
<evidence type="ECO:0000256" key="9">
    <source>
        <dbReference type="ARBA" id="ARBA00023264"/>
    </source>
</evidence>
<comment type="cofactor">
    <cofactor evidence="11">
        <name>pyruvate</name>
        <dbReference type="ChEBI" id="CHEBI:15361"/>
    </cofactor>
    <text evidence="11">Binds 1 pyruvoyl group covalently per subunit.</text>
</comment>
<dbReference type="Proteomes" id="UP000033865">
    <property type="component" value="Unassembled WGS sequence"/>
</dbReference>
<evidence type="ECO:0000256" key="11">
    <source>
        <dbReference type="HAMAP-Rule" id="MF_00664"/>
    </source>
</evidence>
<comment type="PTM">
    <text evidence="11">Is synthesized initially as an inactive proenzyme. Formation of the active enzyme involves a self-maturation process in which the active site pyruvoyl group is generated from an internal serine residue via an autocatalytic post-translational modification. Two non-identical subunits are generated from the proenzyme in this reaction, and the pyruvate is formed at the N-terminus of the alpha chain, which is derived from the carboxyl end of the proenzyme. The post-translation cleavage follows an unusual pathway, termed non-hydrolytic serinolysis, in which the side chain hydroxyl group of the serine supplies its oxygen atom to form the C-terminus of the beta chain, while the remainder of the serine residue undergoes an oxidative deamination to produce ammonia and the pyruvoyl prosthetic group on the alpha chain.</text>
</comment>
<dbReference type="InterPro" id="IPR003817">
    <property type="entry name" value="PS_Dcarbxylase"/>
</dbReference>
<keyword evidence="12" id="KW-0812">Transmembrane</keyword>
<reference evidence="13 14" key="1">
    <citation type="journal article" date="2015" name="Nature">
        <title>rRNA introns, odd ribosomes, and small enigmatic genomes across a large radiation of phyla.</title>
        <authorList>
            <person name="Brown C.T."/>
            <person name="Hug L.A."/>
            <person name="Thomas B.C."/>
            <person name="Sharon I."/>
            <person name="Castelle C.J."/>
            <person name="Singh A."/>
            <person name="Wilkins M.J."/>
            <person name="Williams K.H."/>
            <person name="Banfield J.F."/>
        </authorList>
    </citation>
    <scope>NUCLEOTIDE SEQUENCE [LARGE SCALE GENOMIC DNA]</scope>
</reference>
<evidence type="ECO:0000256" key="2">
    <source>
        <dbReference type="ARBA" id="ARBA00022516"/>
    </source>
</evidence>
<evidence type="ECO:0000256" key="5">
    <source>
        <dbReference type="ARBA" id="ARBA00023136"/>
    </source>
</evidence>
<keyword evidence="10 11" id="KW-0670">Pyruvate</keyword>
<evidence type="ECO:0000256" key="10">
    <source>
        <dbReference type="ARBA" id="ARBA00023317"/>
    </source>
</evidence>
<keyword evidence="2 11" id="KW-0444">Lipid biosynthesis</keyword>
<comment type="catalytic activity">
    <reaction evidence="11">
        <text>a 1,2-diacyl-sn-glycero-3-phospho-L-serine + H(+) = a 1,2-diacyl-sn-glycero-3-phosphoethanolamine + CO2</text>
        <dbReference type="Rhea" id="RHEA:20828"/>
        <dbReference type="ChEBI" id="CHEBI:15378"/>
        <dbReference type="ChEBI" id="CHEBI:16526"/>
        <dbReference type="ChEBI" id="CHEBI:57262"/>
        <dbReference type="ChEBI" id="CHEBI:64612"/>
        <dbReference type="EC" id="4.1.1.65"/>
    </reaction>
</comment>
<dbReference type="Pfam" id="PF02666">
    <property type="entry name" value="PS_Dcarbxylase"/>
    <property type="match status" value="1"/>
</dbReference>
<gene>
    <name evidence="11" type="primary">psd</name>
    <name evidence="13" type="ORF">UY82_C0030G0006</name>
</gene>
<comment type="subcellular location">
    <subcellularLocation>
        <location evidence="11">Cell membrane</location>
        <topology evidence="11">Peripheral membrane protein</topology>
    </subcellularLocation>
</comment>
<feature type="active site" description="Schiff-base intermediate with substrate; via pyruvic acid" evidence="11">
    <location>
        <position position="185"/>
    </location>
</feature>
<dbReference type="PATRIC" id="fig|1618986.3.peg.354"/>
<evidence type="ECO:0000256" key="8">
    <source>
        <dbReference type="ARBA" id="ARBA00023239"/>
    </source>
</evidence>
<keyword evidence="9 11" id="KW-1208">Phospholipid metabolism</keyword>
<feature type="transmembrane region" description="Helical" evidence="12">
    <location>
        <begin position="7"/>
        <end position="27"/>
    </location>
</feature>
<keyword evidence="6 11" id="KW-0865">Zymogen</keyword>
<evidence type="ECO:0000256" key="12">
    <source>
        <dbReference type="SAM" id="Phobius"/>
    </source>
</evidence>
<feature type="modified residue" description="Pyruvic acid (Ser); by autocatalysis" evidence="11">
    <location>
        <position position="185"/>
    </location>
</feature>
<feature type="site" description="Cleavage (non-hydrolytic); by autocatalysis" evidence="11">
    <location>
        <begin position="184"/>
        <end position="185"/>
    </location>
</feature>
<keyword evidence="4 11" id="KW-0443">Lipid metabolism</keyword>
<keyword evidence="8 11" id="KW-0456">Lyase</keyword>
<feature type="chain" id="PRO_5023564249" description="Phosphatidylserine decarboxylase alpha chain" evidence="11">
    <location>
        <begin position="185"/>
        <end position="218"/>
    </location>
</feature>
<dbReference type="GO" id="GO:0005886">
    <property type="term" value="C:plasma membrane"/>
    <property type="evidence" value="ECO:0007669"/>
    <property type="project" value="UniProtKB-SubCell"/>
</dbReference>
<keyword evidence="7 11" id="KW-0594">Phospholipid biosynthesis</keyword>
<evidence type="ECO:0000256" key="6">
    <source>
        <dbReference type="ARBA" id="ARBA00023145"/>
    </source>
</evidence>
<dbReference type="AlphaFoldDB" id="A0A0G1XYX4"/>
<evidence type="ECO:0000313" key="14">
    <source>
        <dbReference type="Proteomes" id="UP000033865"/>
    </source>
</evidence>
<evidence type="ECO:0000313" key="13">
    <source>
        <dbReference type="EMBL" id="KKW36085.1"/>
    </source>
</evidence>
<sequence length="218" mass="23650">MITRYGYDVYFTVAGVCVAAIVIAILFVDPRSVRYAVVGSAGLVLLFATNFFRDPDRVIPSGDGIVVSPADGKVIVVKEVDQPEYIGGPSVQISIFMSPLNVHVNRVPITGTVKHLRYVAGEYFAAFADKASEKNEQMIVGMENARGKVLFKQIAGFVARRIVCELRQDQEVGAGERFGMIKFGSRVDVFVRPSADVSVKIGDVVTAGETILAAYRSP</sequence>
<proteinExistence type="inferred from homology"/>
<comment type="similarity">
    <text evidence="11">Belongs to the phosphatidylserine decarboxylase family. PSD-A subfamily.</text>
</comment>
<dbReference type="InterPro" id="IPR033175">
    <property type="entry name" value="PSD-A"/>
</dbReference>
<dbReference type="HAMAP" id="MF_00664">
    <property type="entry name" value="PS_decarb_PSD_A"/>
    <property type="match status" value="1"/>
</dbReference>
<dbReference type="EC" id="4.1.1.65" evidence="11"/>
<comment type="pathway">
    <text evidence="11">Phospholipid metabolism; phosphatidylethanolamine biosynthesis; phosphatidylethanolamine from CDP-diacylglycerol: step 2/2.</text>
</comment>
<dbReference type="PANTHER" id="PTHR35809:SF1">
    <property type="entry name" value="ARCHAETIDYLSERINE DECARBOXYLASE PROENZYME-RELATED"/>
    <property type="match status" value="1"/>
</dbReference>
<keyword evidence="1 11" id="KW-1003">Cell membrane</keyword>
<comment type="function">
    <text evidence="11">Catalyzes the formation of phosphatidylethanolamine (PtdEtn) from phosphatidylserine (PtdSer).</text>
</comment>
<comment type="subunit">
    <text evidence="11">Heterodimer of a large membrane-associated beta subunit and a small pyruvoyl-containing alpha subunit.</text>
</comment>
<accession>A0A0G1XYX4</accession>
<protein>
    <recommendedName>
        <fullName evidence="11">Phosphatidylserine decarboxylase proenzyme</fullName>
        <ecNumber evidence="11">4.1.1.65</ecNumber>
    </recommendedName>
    <component>
        <recommendedName>
            <fullName evidence="11">Phosphatidylserine decarboxylase alpha chain</fullName>
        </recommendedName>
    </component>
    <component>
        <recommendedName>
            <fullName evidence="11">Phosphatidylserine decarboxylase beta chain</fullName>
        </recommendedName>
    </component>
</protein>
<evidence type="ECO:0000256" key="4">
    <source>
        <dbReference type="ARBA" id="ARBA00023098"/>
    </source>
</evidence>
<feature type="transmembrane region" description="Helical" evidence="12">
    <location>
        <begin position="33"/>
        <end position="52"/>
    </location>
</feature>
<feature type="chain" id="PRO_5023564250" description="Phosphatidylserine decarboxylase beta chain" evidence="11">
    <location>
        <begin position="1"/>
        <end position="184"/>
    </location>
</feature>
<comment type="caution">
    <text evidence="13">The sequence shown here is derived from an EMBL/GenBank/DDBJ whole genome shotgun (WGS) entry which is preliminary data.</text>
</comment>
<dbReference type="EMBL" id="LCRN01000030">
    <property type="protein sequence ID" value="KKW36085.1"/>
    <property type="molecule type" value="Genomic_DNA"/>
</dbReference>
<dbReference type="GO" id="GO:0004609">
    <property type="term" value="F:phosphatidylserine decarboxylase activity"/>
    <property type="evidence" value="ECO:0007669"/>
    <property type="project" value="UniProtKB-UniRule"/>
</dbReference>
<name>A0A0G1XYX4_9BACT</name>
<dbReference type="PANTHER" id="PTHR35809">
    <property type="entry name" value="ARCHAETIDYLSERINE DECARBOXYLASE PROENZYME-RELATED"/>
    <property type="match status" value="1"/>
</dbReference>
<evidence type="ECO:0000256" key="1">
    <source>
        <dbReference type="ARBA" id="ARBA00022475"/>
    </source>
</evidence>
<dbReference type="NCBIfam" id="NF003678">
    <property type="entry name" value="PRK05305.1-2"/>
    <property type="match status" value="1"/>
</dbReference>
<dbReference type="GO" id="GO:0006646">
    <property type="term" value="P:phosphatidylethanolamine biosynthetic process"/>
    <property type="evidence" value="ECO:0007669"/>
    <property type="project" value="UniProtKB-UniRule"/>
</dbReference>
<evidence type="ECO:0000256" key="3">
    <source>
        <dbReference type="ARBA" id="ARBA00022793"/>
    </source>
</evidence>
<evidence type="ECO:0000256" key="7">
    <source>
        <dbReference type="ARBA" id="ARBA00023209"/>
    </source>
</evidence>
<keyword evidence="12" id="KW-1133">Transmembrane helix</keyword>
<keyword evidence="3 11" id="KW-0210">Decarboxylase</keyword>
<dbReference type="NCBIfam" id="NF003685">
    <property type="entry name" value="PRK05305.2-5"/>
    <property type="match status" value="1"/>
</dbReference>
<keyword evidence="5 11" id="KW-0472">Membrane</keyword>
<dbReference type="UniPathway" id="UPA00558">
    <property type="reaction ID" value="UER00616"/>
</dbReference>